<evidence type="ECO:0000256" key="10">
    <source>
        <dbReference type="ARBA" id="ARBA00034478"/>
    </source>
</evidence>
<reference evidence="13 14" key="1">
    <citation type="journal article" date="2020" name="bioRxiv">
        <title>Metabolic contributions of an alphaproteobacterial endosymbiont in the apicomplexan Cardiosporidium cionae.</title>
        <authorList>
            <person name="Hunter E.S."/>
            <person name="Paight C.J."/>
            <person name="Lane C.E."/>
        </authorList>
    </citation>
    <scope>NUCLEOTIDE SEQUENCE [LARGE SCALE GENOMIC DNA]</scope>
    <source>
        <strain evidence="13">ESH_2018</strain>
    </source>
</reference>
<evidence type="ECO:0000313" key="14">
    <source>
        <dbReference type="Proteomes" id="UP000823046"/>
    </source>
</evidence>
<keyword evidence="4" id="KW-0028">Amino-acid biosynthesis</keyword>
<comment type="similarity">
    <text evidence="3">Belongs to the methylenetetrahydrofolate reductase family.</text>
</comment>
<evidence type="ECO:0000256" key="4">
    <source>
        <dbReference type="ARBA" id="ARBA00022605"/>
    </source>
</evidence>
<evidence type="ECO:0000313" key="13">
    <source>
        <dbReference type="EMBL" id="KAF8819103.1"/>
    </source>
</evidence>
<evidence type="ECO:0000256" key="11">
    <source>
        <dbReference type="ARBA" id="ARBA00034529"/>
    </source>
</evidence>
<dbReference type="InterPro" id="IPR003171">
    <property type="entry name" value="Mehydrof_redctse-like"/>
</dbReference>
<evidence type="ECO:0000256" key="5">
    <source>
        <dbReference type="ARBA" id="ARBA00022630"/>
    </source>
</evidence>
<evidence type="ECO:0000256" key="7">
    <source>
        <dbReference type="ARBA" id="ARBA00023002"/>
    </source>
</evidence>
<comment type="pathway">
    <text evidence="10">Amino-acid biosynthesis; L-methionine biosynthesis via de novo pathway.</text>
</comment>
<proteinExistence type="inferred from homology"/>
<dbReference type="Gene3D" id="3.20.20.220">
    <property type="match status" value="1"/>
</dbReference>
<keyword evidence="5" id="KW-0285">Flavoprotein</keyword>
<dbReference type="InterPro" id="IPR004620">
    <property type="entry name" value="MTHF_reductase_bac"/>
</dbReference>
<comment type="pathway">
    <text evidence="2">One-carbon metabolism; tetrahydrofolate interconversion.</text>
</comment>
<dbReference type="NCBIfam" id="TIGR00676">
    <property type="entry name" value="fadh2"/>
    <property type="match status" value="1"/>
</dbReference>
<feature type="domain" description="MTHFR SAM-binding regulatory" evidence="12">
    <location>
        <begin position="303"/>
        <end position="577"/>
    </location>
</feature>
<evidence type="ECO:0000256" key="3">
    <source>
        <dbReference type="ARBA" id="ARBA00006743"/>
    </source>
</evidence>
<dbReference type="CDD" id="cd00537">
    <property type="entry name" value="MTHFR"/>
    <property type="match status" value="1"/>
</dbReference>
<evidence type="ECO:0000256" key="9">
    <source>
        <dbReference type="ARBA" id="ARBA00023167"/>
    </source>
</evidence>
<dbReference type="InterPro" id="IPR029041">
    <property type="entry name" value="FAD-linked_oxidoreductase-like"/>
</dbReference>
<keyword evidence="14" id="KW-1185">Reference proteome</keyword>
<dbReference type="InterPro" id="IPR053806">
    <property type="entry name" value="MTHFR_C"/>
</dbReference>
<dbReference type="InterPro" id="IPR004621">
    <property type="entry name" value="Fadh2_euk"/>
</dbReference>
<sequence length="590" mass="66891">MRIIEKIEHWKQNNPEKPFFSFEYFPPRTDAGLANLYDRFDRMAVLNPLWIDVTWGAGGSTAGKTLEMCANAVNYHGLEPLMHLTCTNMHLSAIDNALTECTKNGIVNILALRGDPPANEEKWSSTEGGFEHAVDLVKYIKKKHGNTFCIGVAGYPEGHLENPKKEDDLMFLKEKVDAGADFVITQLFYDINEYINFDIAAKSIGIEVVIIPGIMPIQSYAGFMKMTGFCKTKIPIELSTVLEEIKDDEQKVKDFGVHHGTKMCQDLINYGVSGLHFYTLNLESSVIRIVEGLNLIDIHRSNRELPWRPLSGRRAKEDVRPIFWSNRPKSYIERTSTWDDFPNGRWGSIESPAFGEPTLSASVDPDERSMSHRRSMWGEKLTSIKDVEIIFCKYLKNDEHVKRLPWCFERPGAETVVIQKQLLKLNMCGLLTINSQPRVNGSLSTDPNFGWGPKGGFVYQKAYIEFFCAPEVFKILVAAVKKDPELTMSATKKDGDFQTNSKSEVNAVTWGAFPGEEIKQPTIVDTKSFLVWKNEAFDLWTLEWASIYSEGSQSKRLLTEIRDTWYLANIVDNNFVSGDLFGKLVGFLQN</sequence>
<dbReference type="PANTHER" id="PTHR45754:SF3">
    <property type="entry name" value="METHYLENETETRAHYDROFOLATE REDUCTASE (NADPH)"/>
    <property type="match status" value="1"/>
</dbReference>
<organism evidence="13 14">
    <name type="scientific">Cardiosporidium cionae</name>
    <dbReference type="NCBI Taxonomy" id="476202"/>
    <lineage>
        <taxon>Eukaryota</taxon>
        <taxon>Sar</taxon>
        <taxon>Alveolata</taxon>
        <taxon>Apicomplexa</taxon>
        <taxon>Aconoidasida</taxon>
        <taxon>Nephromycida</taxon>
        <taxon>Cardiosporidium</taxon>
    </lineage>
</organism>
<dbReference type="SUPFAM" id="SSF51730">
    <property type="entry name" value="FAD-linked oxidoreductase"/>
    <property type="match status" value="1"/>
</dbReference>
<gene>
    <name evidence="13" type="ORF">IE077_001668</name>
</gene>
<dbReference type="EC" id="1.5.1.54" evidence="11"/>
<accession>A0ABQ7J538</accession>
<comment type="cofactor">
    <cofactor evidence="1">
        <name>FAD</name>
        <dbReference type="ChEBI" id="CHEBI:57692"/>
    </cofactor>
</comment>
<dbReference type="PANTHER" id="PTHR45754">
    <property type="entry name" value="METHYLENETETRAHYDROFOLATE REDUCTASE"/>
    <property type="match status" value="1"/>
</dbReference>
<evidence type="ECO:0000256" key="1">
    <source>
        <dbReference type="ARBA" id="ARBA00001974"/>
    </source>
</evidence>
<evidence type="ECO:0000256" key="6">
    <source>
        <dbReference type="ARBA" id="ARBA00022827"/>
    </source>
</evidence>
<keyword evidence="9" id="KW-0486">Methionine biosynthesis</keyword>
<dbReference type="Pfam" id="PF21895">
    <property type="entry name" value="MTHFR_C"/>
    <property type="match status" value="1"/>
</dbReference>
<keyword evidence="7" id="KW-0560">Oxidoreductase</keyword>
<evidence type="ECO:0000259" key="12">
    <source>
        <dbReference type="Pfam" id="PF21895"/>
    </source>
</evidence>
<dbReference type="Proteomes" id="UP000823046">
    <property type="component" value="Unassembled WGS sequence"/>
</dbReference>
<dbReference type="EMBL" id="JADAQX010000960">
    <property type="protein sequence ID" value="KAF8819103.1"/>
    <property type="molecule type" value="Genomic_DNA"/>
</dbReference>
<name>A0ABQ7J538_9APIC</name>
<keyword evidence="8" id="KW-0520">NAD</keyword>
<keyword evidence="6" id="KW-0274">FAD</keyword>
<dbReference type="Pfam" id="PF02219">
    <property type="entry name" value="MTHFR"/>
    <property type="match status" value="1"/>
</dbReference>
<protein>
    <recommendedName>
        <fullName evidence="11">methylenetetrahydrofolate reductase (NADH)</fullName>
        <ecNumber evidence="11">1.5.1.54</ecNumber>
    </recommendedName>
</protein>
<evidence type="ECO:0000256" key="2">
    <source>
        <dbReference type="ARBA" id="ARBA00004777"/>
    </source>
</evidence>
<evidence type="ECO:0000256" key="8">
    <source>
        <dbReference type="ARBA" id="ARBA00023027"/>
    </source>
</evidence>
<dbReference type="NCBIfam" id="TIGR00677">
    <property type="entry name" value="fadh2_euk"/>
    <property type="match status" value="1"/>
</dbReference>
<comment type="caution">
    <text evidence="13">The sequence shown here is derived from an EMBL/GenBank/DDBJ whole genome shotgun (WGS) entry which is preliminary data.</text>
</comment>